<reference evidence="1 2" key="1">
    <citation type="journal article" date="2015" name="Nature">
        <title>rRNA introns, odd ribosomes, and small enigmatic genomes across a large radiation of phyla.</title>
        <authorList>
            <person name="Brown C.T."/>
            <person name="Hug L.A."/>
            <person name="Thomas B.C."/>
            <person name="Sharon I."/>
            <person name="Castelle C.J."/>
            <person name="Singh A."/>
            <person name="Wilkins M.J."/>
            <person name="Williams K.H."/>
            <person name="Banfield J.F."/>
        </authorList>
    </citation>
    <scope>NUCLEOTIDE SEQUENCE [LARGE SCALE GENOMIC DNA]</scope>
</reference>
<organism evidence="1 2">
    <name type="scientific">Candidatus Woesebacteria bacterium GW2011_GWB1_39_10</name>
    <dbReference type="NCBI Taxonomy" id="1618572"/>
    <lineage>
        <taxon>Bacteria</taxon>
        <taxon>Candidatus Woeseibacteriota</taxon>
    </lineage>
</organism>
<comment type="caution">
    <text evidence="1">The sequence shown here is derived from an EMBL/GenBank/DDBJ whole genome shotgun (WGS) entry which is preliminary data.</text>
</comment>
<dbReference type="STRING" id="1618572.UT17_C0001G0020"/>
<dbReference type="EMBL" id="LBVU01000001">
    <property type="protein sequence ID" value="KKQ92641.1"/>
    <property type="molecule type" value="Genomic_DNA"/>
</dbReference>
<accession>A0A0G0PTK2</accession>
<gene>
    <name evidence="1" type="ORF">UT17_C0001G0020</name>
</gene>
<dbReference type="Proteomes" id="UP000034774">
    <property type="component" value="Unassembled WGS sequence"/>
</dbReference>
<proteinExistence type="predicted"/>
<protein>
    <submittedName>
        <fullName evidence="1">Uncharacterized protein</fullName>
    </submittedName>
</protein>
<name>A0A0G0PTK2_9BACT</name>
<evidence type="ECO:0000313" key="1">
    <source>
        <dbReference type="EMBL" id="KKQ92641.1"/>
    </source>
</evidence>
<dbReference type="AlphaFoldDB" id="A0A0G0PTK2"/>
<sequence length="236" mass="25829">MITEMSAAKVGLVPEQEALKAAVESGNWEALTVEAFPTFSGEQPRPFYLARYGMINAEIQSLSGGPAVGLMDEESQNRLRGRLKELGAAASKTIGLLFPNVKPVFPEASPVSPETLETIDVFVEKGAIAQLNEESIPGWDSLSADQRLLYRLNALQSYYAKWQGGADSDTLDETAPMGFGGSRDSMVFKVKRVTQIVQEKIIERHLTEWLSEAEKLGLDDNNPLVQKAKDIAGKDK</sequence>
<evidence type="ECO:0000313" key="2">
    <source>
        <dbReference type="Proteomes" id="UP000034774"/>
    </source>
</evidence>
<dbReference type="PATRIC" id="fig|1618572.3.peg.21"/>